<dbReference type="SUPFAM" id="SSF46689">
    <property type="entry name" value="Homeodomain-like"/>
    <property type="match status" value="1"/>
</dbReference>
<gene>
    <name evidence="6" type="ORF">NCTC10821_04417</name>
</gene>
<feature type="DNA-binding region" description="H-T-H motif" evidence="4">
    <location>
        <begin position="33"/>
        <end position="52"/>
    </location>
</feature>
<evidence type="ECO:0000313" key="6">
    <source>
        <dbReference type="EMBL" id="STZ60873.1"/>
    </source>
</evidence>
<dbReference type="AlphaFoldDB" id="A0A378TLY9"/>
<evidence type="ECO:0000256" key="4">
    <source>
        <dbReference type="PROSITE-ProRule" id="PRU00335"/>
    </source>
</evidence>
<evidence type="ECO:0000313" key="7">
    <source>
        <dbReference type="Proteomes" id="UP000254978"/>
    </source>
</evidence>
<dbReference type="PROSITE" id="PS50977">
    <property type="entry name" value="HTH_TETR_2"/>
    <property type="match status" value="1"/>
</dbReference>
<dbReference type="GO" id="GO:0000976">
    <property type="term" value="F:transcription cis-regulatory region binding"/>
    <property type="evidence" value="ECO:0007669"/>
    <property type="project" value="TreeGrafter"/>
</dbReference>
<organism evidence="6 7">
    <name type="scientific">Mycolicibacterium tokaiense</name>
    <dbReference type="NCBI Taxonomy" id="39695"/>
    <lineage>
        <taxon>Bacteria</taxon>
        <taxon>Bacillati</taxon>
        <taxon>Actinomycetota</taxon>
        <taxon>Actinomycetes</taxon>
        <taxon>Mycobacteriales</taxon>
        <taxon>Mycobacteriaceae</taxon>
        <taxon>Mycolicibacterium</taxon>
    </lineage>
</organism>
<keyword evidence="2 4" id="KW-0238">DNA-binding</keyword>
<dbReference type="InterPro" id="IPR001647">
    <property type="entry name" value="HTH_TetR"/>
</dbReference>
<dbReference type="InterPro" id="IPR011075">
    <property type="entry name" value="TetR_C"/>
</dbReference>
<dbReference type="SUPFAM" id="SSF48498">
    <property type="entry name" value="Tetracyclin repressor-like, C-terminal domain"/>
    <property type="match status" value="1"/>
</dbReference>
<dbReference type="Pfam" id="PF00440">
    <property type="entry name" value="TetR_N"/>
    <property type="match status" value="1"/>
</dbReference>
<evidence type="ECO:0000256" key="1">
    <source>
        <dbReference type="ARBA" id="ARBA00023015"/>
    </source>
</evidence>
<dbReference type="Pfam" id="PF16859">
    <property type="entry name" value="TetR_C_11"/>
    <property type="match status" value="1"/>
</dbReference>
<dbReference type="Proteomes" id="UP000254978">
    <property type="component" value="Unassembled WGS sequence"/>
</dbReference>
<evidence type="ECO:0000256" key="2">
    <source>
        <dbReference type="ARBA" id="ARBA00023125"/>
    </source>
</evidence>
<dbReference type="InterPro" id="IPR009057">
    <property type="entry name" value="Homeodomain-like_sf"/>
</dbReference>
<name>A0A378TLY9_9MYCO</name>
<sequence>MSSRPGGRTAAVRDAVLRATGDLLVEQGLAGVELSAVADHAGVGKSTVYRRWGTVPALVADLLVDMAETSTPRSHTGALCDDLSTSAHLIRRTLTDPRQGRLFKAIIAAATCNPDTAAALADFYDTRLRALAPMVEDGVARGEAPGGTDAAEVIRYVSAPLYYQFLTSTRPLTPADADRSVAAAMAAVDAGVFVRP</sequence>
<keyword evidence="3" id="KW-0804">Transcription</keyword>
<accession>A0A378TLY9</accession>
<evidence type="ECO:0000256" key="3">
    <source>
        <dbReference type="ARBA" id="ARBA00023163"/>
    </source>
</evidence>
<dbReference type="Gene3D" id="1.10.10.60">
    <property type="entry name" value="Homeodomain-like"/>
    <property type="match status" value="1"/>
</dbReference>
<protein>
    <submittedName>
        <fullName evidence="6">TetR family transcriptional regulator</fullName>
    </submittedName>
</protein>
<feature type="domain" description="HTH tetR-type" evidence="5">
    <location>
        <begin position="10"/>
        <end position="70"/>
    </location>
</feature>
<dbReference type="OrthoDB" id="9796019at2"/>
<proteinExistence type="predicted"/>
<dbReference type="GO" id="GO:0003700">
    <property type="term" value="F:DNA-binding transcription factor activity"/>
    <property type="evidence" value="ECO:0007669"/>
    <property type="project" value="TreeGrafter"/>
</dbReference>
<dbReference type="Gene3D" id="1.10.357.10">
    <property type="entry name" value="Tetracycline Repressor, domain 2"/>
    <property type="match status" value="1"/>
</dbReference>
<dbReference type="PANTHER" id="PTHR30055">
    <property type="entry name" value="HTH-TYPE TRANSCRIPTIONAL REGULATOR RUTR"/>
    <property type="match status" value="1"/>
</dbReference>
<keyword evidence="7" id="KW-1185">Reference proteome</keyword>
<reference evidence="6 7" key="1">
    <citation type="submission" date="2018-06" db="EMBL/GenBank/DDBJ databases">
        <authorList>
            <consortium name="Pathogen Informatics"/>
            <person name="Doyle S."/>
        </authorList>
    </citation>
    <scope>NUCLEOTIDE SEQUENCE [LARGE SCALE GENOMIC DNA]</scope>
    <source>
        <strain evidence="6 7">NCTC10821</strain>
    </source>
</reference>
<dbReference type="EMBL" id="UGQT01000001">
    <property type="protein sequence ID" value="STZ60873.1"/>
    <property type="molecule type" value="Genomic_DNA"/>
</dbReference>
<dbReference type="InterPro" id="IPR036271">
    <property type="entry name" value="Tet_transcr_reg_TetR-rel_C_sf"/>
</dbReference>
<dbReference type="PANTHER" id="PTHR30055:SF148">
    <property type="entry name" value="TETR-FAMILY TRANSCRIPTIONAL REGULATOR"/>
    <property type="match status" value="1"/>
</dbReference>
<keyword evidence="1" id="KW-0805">Transcription regulation</keyword>
<dbReference type="InterPro" id="IPR050109">
    <property type="entry name" value="HTH-type_TetR-like_transc_reg"/>
</dbReference>
<dbReference type="RefSeq" id="WP_115279934.1">
    <property type="nucleotide sequence ID" value="NZ_AP022600.1"/>
</dbReference>
<evidence type="ECO:0000259" key="5">
    <source>
        <dbReference type="PROSITE" id="PS50977"/>
    </source>
</evidence>